<dbReference type="EMBL" id="JBBXMP010000006">
    <property type="protein sequence ID" value="KAL0070555.1"/>
    <property type="molecule type" value="Genomic_DNA"/>
</dbReference>
<gene>
    <name evidence="3" type="ORF">AAF712_002394</name>
</gene>
<dbReference type="Proteomes" id="UP001437256">
    <property type="component" value="Unassembled WGS sequence"/>
</dbReference>
<sequence>MDLFLVPNNPEQTVLVSLNGVAHYQVSTGKAGHSGRRVSKLQRPAESEADSIIAEIEWKSWEHPTVLRSPLLSRNVPNTAASCDDGYVRRLDGKNGSEGTTEGARRLSNTFGGVGERAVGVLANDFLYKRTHFSSARYFLGDDNAEYRWKFVKGVGCVLTQCETNEEVARFTYTATDEGLYAGERKSRLRIQPCSVDIDLVVLSFLMMEKRRREKAGDRAFAMMEQNHDEDPQGEGDGGDGGGQ</sequence>
<evidence type="ECO:0000256" key="1">
    <source>
        <dbReference type="SAM" id="MobiDB-lite"/>
    </source>
</evidence>
<feature type="domain" description="DUF6593" evidence="2">
    <location>
        <begin position="8"/>
        <end position="214"/>
    </location>
</feature>
<reference evidence="3 4" key="1">
    <citation type="submission" date="2024-05" db="EMBL/GenBank/DDBJ databases">
        <title>A draft genome resource for the thread blight pathogen Marasmius tenuissimus strain MS-2.</title>
        <authorList>
            <person name="Yulfo-Soto G.E."/>
            <person name="Baruah I.K."/>
            <person name="Amoako-Attah I."/>
            <person name="Bukari Y."/>
            <person name="Meinhardt L.W."/>
            <person name="Bailey B.A."/>
            <person name="Cohen S.P."/>
        </authorList>
    </citation>
    <scope>NUCLEOTIDE SEQUENCE [LARGE SCALE GENOMIC DNA]</scope>
    <source>
        <strain evidence="3 4">MS-2</strain>
    </source>
</reference>
<feature type="region of interest" description="Disordered" evidence="1">
    <location>
        <begin position="222"/>
        <end position="244"/>
    </location>
</feature>
<dbReference type="Pfam" id="PF20236">
    <property type="entry name" value="DUF6593"/>
    <property type="match status" value="1"/>
</dbReference>
<name>A0ABR3AAM2_9AGAR</name>
<keyword evidence="4" id="KW-1185">Reference proteome</keyword>
<dbReference type="InterPro" id="IPR046528">
    <property type="entry name" value="DUF6593"/>
</dbReference>
<evidence type="ECO:0000313" key="3">
    <source>
        <dbReference type="EMBL" id="KAL0070555.1"/>
    </source>
</evidence>
<proteinExistence type="predicted"/>
<accession>A0ABR3AAM2</accession>
<comment type="caution">
    <text evidence="3">The sequence shown here is derived from an EMBL/GenBank/DDBJ whole genome shotgun (WGS) entry which is preliminary data.</text>
</comment>
<organism evidence="3 4">
    <name type="scientific">Marasmius tenuissimus</name>
    <dbReference type="NCBI Taxonomy" id="585030"/>
    <lineage>
        <taxon>Eukaryota</taxon>
        <taxon>Fungi</taxon>
        <taxon>Dikarya</taxon>
        <taxon>Basidiomycota</taxon>
        <taxon>Agaricomycotina</taxon>
        <taxon>Agaricomycetes</taxon>
        <taxon>Agaricomycetidae</taxon>
        <taxon>Agaricales</taxon>
        <taxon>Marasmiineae</taxon>
        <taxon>Marasmiaceae</taxon>
        <taxon>Marasmius</taxon>
    </lineage>
</organism>
<evidence type="ECO:0000313" key="4">
    <source>
        <dbReference type="Proteomes" id="UP001437256"/>
    </source>
</evidence>
<evidence type="ECO:0000259" key="2">
    <source>
        <dbReference type="Pfam" id="PF20236"/>
    </source>
</evidence>
<protein>
    <recommendedName>
        <fullName evidence="2">DUF6593 domain-containing protein</fullName>
    </recommendedName>
</protein>